<evidence type="ECO:0000313" key="3">
    <source>
        <dbReference type="Proteomes" id="UP001055172"/>
    </source>
</evidence>
<protein>
    <submittedName>
        <fullName evidence="2">Uncharacterized protein</fullName>
    </submittedName>
</protein>
<feature type="region of interest" description="Disordered" evidence="1">
    <location>
        <begin position="36"/>
        <end position="56"/>
    </location>
</feature>
<comment type="caution">
    <text evidence="2">The sequence shown here is derived from an EMBL/GenBank/DDBJ whole genome shotgun (WGS) entry which is preliminary data.</text>
</comment>
<accession>A0AA37LXC1</accession>
<name>A0AA37LXC1_9PEZI</name>
<sequence>MALLPHRQLRYYNALPPQNYDDLCEAEFDAAYLSRSSDPCSPDRAHAGRATTQRVRVRARMARRAPGLCGAPRKYDFRDAG</sequence>
<keyword evidence="3" id="KW-1185">Reference proteome</keyword>
<evidence type="ECO:0000313" key="2">
    <source>
        <dbReference type="EMBL" id="GJC88092.1"/>
    </source>
</evidence>
<organism evidence="2 3">
    <name type="scientific">Colletotrichum liriopes</name>
    <dbReference type="NCBI Taxonomy" id="708192"/>
    <lineage>
        <taxon>Eukaryota</taxon>
        <taxon>Fungi</taxon>
        <taxon>Dikarya</taxon>
        <taxon>Ascomycota</taxon>
        <taxon>Pezizomycotina</taxon>
        <taxon>Sordariomycetes</taxon>
        <taxon>Hypocreomycetidae</taxon>
        <taxon>Glomerellales</taxon>
        <taxon>Glomerellaceae</taxon>
        <taxon>Colletotrichum</taxon>
        <taxon>Colletotrichum spaethianum species complex</taxon>
    </lineage>
</organism>
<dbReference type="AlphaFoldDB" id="A0AA37LXC1"/>
<evidence type="ECO:0000256" key="1">
    <source>
        <dbReference type="SAM" id="MobiDB-lite"/>
    </source>
</evidence>
<dbReference type="Proteomes" id="UP001055172">
    <property type="component" value="Unassembled WGS sequence"/>
</dbReference>
<proteinExistence type="predicted"/>
<dbReference type="EMBL" id="BPPX01000030">
    <property type="protein sequence ID" value="GJC88092.1"/>
    <property type="molecule type" value="Genomic_DNA"/>
</dbReference>
<reference evidence="2 3" key="1">
    <citation type="submission" date="2021-07" db="EMBL/GenBank/DDBJ databases">
        <title>Genome data of Colletotrichum spaethianum.</title>
        <authorList>
            <person name="Utami Y.D."/>
            <person name="Hiruma K."/>
        </authorList>
    </citation>
    <scope>NUCLEOTIDE SEQUENCE [LARGE SCALE GENOMIC DNA]</scope>
    <source>
        <strain evidence="2 3">MAFF 242679</strain>
    </source>
</reference>
<gene>
    <name evidence="2" type="ORF">ColLi_10930</name>
</gene>